<evidence type="ECO:0000256" key="5">
    <source>
        <dbReference type="ARBA" id="ARBA00023033"/>
    </source>
</evidence>
<evidence type="ECO:0000256" key="3">
    <source>
        <dbReference type="ARBA" id="ARBA00022827"/>
    </source>
</evidence>
<sequence>MSYNTAIVNKDTNRFSKINILSPSEITAELAKSDPTFSKNNGETNLGKDTSLALNAYTQMGTKYEPRSRVPSERVQKVDDYNVHADSAGSVFDAKSRSNDRSVETSFKGETNTTIRTPRDSPTPNSNQHSNNTSIKASTPSPLLVKVENGISKPNEHAITTTHRNGGKSFKGPPISSLGESGRTSDHLHGSANEARDSSASHNTSTKTPSHPSPSYTRSSPITSSLGNTEGHFENKAFTKGVNAINNNWVVSENSSASPPLFPVMVEDEELLGSTRLPSTISKNTGAFTGDSGLGKQTSSVNRTRNDVAIPTSVLTSTSATSYPTAVSKHESEQESPSRSSASNARVNVNRYPLQDLPAKISVNSVAESNNSNTSMSTSRVRDPDDASSHVDAILSSSPPAFPVIIEDEDLLASIMAKGAGNVGDHNSRYKPGLKPGTDLVNGNNGTKLSAGVASARNSDGRLECERKAQVNDPGSNLAKLPSGFPSTPAGQEKVRVNGTMNSRAETRADLNARQAKSIDSKQPSVSITTSRSVSELRNRYDNVISPSTKKVSPATSAPPLSVVANHELSIPPPSPISTTPAASTSSSAINSPSTTDSSSTSLAISDSSNRVSSPKLPTNAYGADSNTGELSNNRVKLLNYAIDNSPPSRLEASKDTRRNISESPIKTEAGCRDGDSKPDTIEKTSKSILRSTSNVLASENSDRVALSLNNNKTSDSRQRPQSSRGRETGNMYSSPPAVPPKSSLPSSPRANLSNSKPANSKPPLPNTSKPGLSSANGKQTLPPPPPQNIYGSRRAGTPLQVIVVGGGIGGLSAAYTLSQGGHAVTVLEAAKRLGEVGAGLQVSPNVSKLLTRWGCGEPVITNERKSLNNSHDNNLKPSDLEYKINERLSTCAVEPEALVFRRYNDGAVVGRSEWGEKVRKEFGAPYLHMHRADLHRILLDNVRASSSSSTQEEDHLRGGEGRVTFRLNSRVQRIDPFPSSERNKVAVELKSGEVYEGDFIVGADGVHSLVRESVVGRLDLAQRTGDAAYRAVISTERMLSLSYELDALEQQEGTQKGEGAQIRQLIETPEMTTWMGPGRHIMAYCIRAKQEYNLVMLYPDDGAEESYTAEGSIEKMIAEFENFEPRVKYLLSLIERPLVWRLDEREALKSWVHPAGRVVLLGDACHPMLPYRAQGAAMAIEDAAVLGSLLSRLTGSTGPSQSSLGPSSGMRPSLNLTASPVVYAHLTELLHAYEKLRLRRTKRTQEMSRLNRYIFHLPDGPEQEARDTSMRRAMKAEEKEREIINSSTRNTSEEEEKEGEKGKNLANANQWADGAKNREQYAYDADEAANSWWMREGEDRLRVLLQAHGLGDSRFLSDRGEEGERGTVRSNGSKGSESGGGGKRGFWKKMFGAN</sequence>
<organism evidence="8 9">
    <name type="scientific">Pyrrhoderma noxium</name>
    <dbReference type="NCBI Taxonomy" id="2282107"/>
    <lineage>
        <taxon>Eukaryota</taxon>
        <taxon>Fungi</taxon>
        <taxon>Dikarya</taxon>
        <taxon>Basidiomycota</taxon>
        <taxon>Agaricomycotina</taxon>
        <taxon>Agaricomycetes</taxon>
        <taxon>Hymenochaetales</taxon>
        <taxon>Hymenochaetaceae</taxon>
        <taxon>Pyrrhoderma</taxon>
    </lineage>
</organism>
<feature type="region of interest" description="Disordered" evidence="6">
    <location>
        <begin position="157"/>
        <end position="231"/>
    </location>
</feature>
<feature type="region of interest" description="Disordered" evidence="6">
    <location>
        <begin position="566"/>
        <end position="631"/>
    </location>
</feature>
<protein>
    <submittedName>
        <fullName evidence="8">FAD NAD-binding domain-containing</fullName>
    </submittedName>
</protein>
<dbReference type="SUPFAM" id="SSF51905">
    <property type="entry name" value="FAD/NAD(P)-binding domain"/>
    <property type="match status" value="1"/>
</dbReference>
<feature type="region of interest" description="Disordered" evidence="6">
    <location>
        <begin position="92"/>
        <end position="142"/>
    </location>
</feature>
<evidence type="ECO:0000313" key="8">
    <source>
        <dbReference type="EMBL" id="PAV16809.1"/>
    </source>
</evidence>
<dbReference type="InterPro" id="IPR002938">
    <property type="entry name" value="FAD-bd"/>
</dbReference>
<dbReference type="InterPro" id="IPR050493">
    <property type="entry name" value="FAD-dep_Monooxygenase_BioMet"/>
</dbReference>
<dbReference type="GO" id="GO:0071949">
    <property type="term" value="F:FAD binding"/>
    <property type="evidence" value="ECO:0007669"/>
    <property type="project" value="InterPro"/>
</dbReference>
<keyword evidence="5" id="KW-0503">Monooxygenase</keyword>
<dbReference type="OrthoDB" id="9993796at2759"/>
<feature type="compositionally biased region" description="Basic and acidic residues" evidence="6">
    <location>
        <begin position="1264"/>
        <end position="1284"/>
    </location>
</feature>
<dbReference type="EMBL" id="NBII01000007">
    <property type="protein sequence ID" value="PAV16809.1"/>
    <property type="molecule type" value="Genomic_DNA"/>
</dbReference>
<keyword evidence="3" id="KW-0274">FAD</keyword>
<name>A0A286UB78_9AGAM</name>
<feature type="compositionally biased region" description="Polar residues" evidence="6">
    <location>
        <begin position="687"/>
        <end position="700"/>
    </location>
</feature>
<comment type="caution">
    <text evidence="8">The sequence shown here is derived from an EMBL/GenBank/DDBJ whole genome shotgun (WGS) entry which is preliminary data.</text>
</comment>
<evidence type="ECO:0000256" key="4">
    <source>
        <dbReference type="ARBA" id="ARBA00023002"/>
    </source>
</evidence>
<feature type="compositionally biased region" description="Basic and acidic residues" evidence="6">
    <location>
        <begin position="652"/>
        <end position="661"/>
    </location>
</feature>
<feature type="compositionally biased region" description="Polar residues" evidence="6">
    <location>
        <begin position="313"/>
        <end position="325"/>
    </location>
</feature>
<feature type="compositionally biased region" description="Basic and acidic residues" evidence="6">
    <location>
        <begin position="183"/>
        <end position="199"/>
    </location>
</feature>
<feature type="compositionally biased region" description="Low complexity" evidence="6">
    <location>
        <begin position="201"/>
        <end position="215"/>
    </location>
</feature>
<feature type="compositionally biased region" description="Polar residues" evidence="6">
    <location>
        <begin position="521"/>
        <end position="534"/>
    </location>
</feature>
<feature type="region of interest" description="Disordered" evidence="6">
    <location>
        <begin position="645"/>
        <end position="794"/>
    </location>
</feature>
<feature type="compositionally biased region" description="Low complexity" evidence="6">
    <location>
        <begin position="363"/>
        <end position="379"/>
    </location>
</feature>
<feature type="compositionally biased region" description="Low complexity" evidence="6">
    <location>
        <begin position="338"/>
        <end position="347"/>
    </location>
</feature>
<evidence type="ECO:0000313" key="9">
    <source>
        <dbReference type="Proteomes" id="UP000217199"/>
    </source>
</evidence>
<feature type="compositionally biased region" description="Basic and acidic residues" evidence="6">
    <location>
        <begin position="380"/>
        <end position="389"/>
    </location>
</feature>
<evidence type="ECO:0000259" key="7">
    <source>
        <dbReference type="Pfam" id="PF01494"/>
    </source>
</evidence>
<dbReference type="PANTHER" id="PTHR13789">
    <property type="entry name" value="MONOOXYGENASE"/>
    <property type="match status" value="1"/>
</dbReference>
<feature type="compositionally biased region" description="Polar residues" evidence="6">
    <location>
        <begin position="744"/>
        <end position="759"/>
    </location>
</feature>
<feature type="compositionally biased region" description="Basic and acidic residues" evidence="6">
    <location>
        <begin position="670"/>
        <end position="686"/>
    </location>
</feature>
<accession>A0A286UB78</accession>
<dbReference type="GO" id="GO:0004497">
    <property type="term" value="F:monooxygenase activity"/>
    <property type="evidence" value="ECO:0007669"/>
    <property type="project" value="UniProtKB-KW"/>
</dbReference>
<evidence type="ECO:0000256" key="1">
    <source>
        <dbReference type="ARBA" id="ARBA00007992"/>
    </source>
</evidence>
<proteinExistence type="inferred from homology"/>
<dbReference type="PRINTS" id="PR00420">
    <property type="entry name" value="RNGMNOXGNASE"/>
</dbReference>
<feature type="region of interest" description="Disordered" evidence="6">
    <location>
        <begin position="1354"/>
        <end position="1395"/>
    </location>
</feature>
<reference evidence="8 9" key="1">
    <citation type="journal article" date="2017" name="Mol. Ecol.">
        <title>Comparative and population genomic landscape of Phellinus noxius: A hypervariable fungus causing root rot in trees.</title>
        <authorList>
            <person name="Chung C.L."/>
            <person name="Lee T.J."/>
            <person name="Akiba M."/>
            <person name="Lee H.H."/>
            <person name="Kuo T.H."/>
            <person name="Liu D."/>
            <person name="Ke H.M."/>
            <person name="Yokoi T."/>
            <person name="Roa M.B."/>
            <person name="Lu M.J."/>
            <person name="Chang Y.Y."/>
            <person name="Ann P.J."/>
            <person name="Tsai J.N."/>
            <person name="Chen C.Y."/>
            <person name="Tzean S.S."/>
            <person name="Ota Y."/>
            <person name="Hattori T."/>
            <person name="Sahashi N."/>
            <person name="Liou R.F."/>
            <person name="Kikuchi T."/>
            <person name="Tsai I.J."/>
        </authorList>
    </citation>
    <scope>NUCLEOTIDE SEQUENCE [LARGE SCALE GENOMIC DNA]</scope>
    <source>
        <strain evidence="8 9">FFPRI411160</strain>
    </source>
</reference>
<dbReference type="Pfam" id="PF01494">
    <property type="entry name" value="FAD_binding_3"/>
    <property type="match status" value="1"/>
</dbReference>
<feature type="compositionally biased region" description="Polar residues" evidence="6">
    <location>
        <begin position="216"/>
        <end position="228"/>
    </location>
</feature>
<feature type="compositionally biased region" description="Polar residues" evidence="6">
    <location>
        <begin position="104"/>
        <end position="141"/>
    </location>
</feature>
<comment type="similarity">
    <text evidence="1">Belongs to the paxM FAD-dependent monooxygenase family.</text>
</comment>
<gene>
    <name evidence="8" type="ORF">PNOK_0687300</name>
</gene>
<feature type="compositionally biased region" description="Polar residues" evidence="6">
    <location>
        <begin position="767"/>
        <end position="780"/>
    </location>
</feature>
<keyword evidence="2" id="KW-0285">Flavoprotein</keyword>
<feature type="region of interest" description="Disordered" evidence="6">
    <location>
        <begin position="1259"/>
        <end position="1311"/>
    </location>
</feature>
<keyword evidence="4" id="KW-0560">Oxidoreductase</keyword>
<dbReference type="STRING" id="2282107.A0A286UB78"/>
<feature type="region of interest" description="Disordered" evidence="6">
    <location>
        <begin position="313"/>
        <end position="347"/>
    </location>
</feature>
<feature type="domain" description="FAD-binding" evidence="7">
    <location>
        <begin position="801"/>
        <end position="1195"/>
    </location>
</feature>
<evidence type="ECO:0000256" key="6">
    <source>
        <dbReference type="SAM" id="MobiDB-lite"/>
    </source>
</evidence>
<evidence type="ECO:0000256" key="2">
    <source>
        <dbReference type="ARBA" id="ARBA00022630"/>
    </source>
</evidence>
<feature type="region of interest" description="Disordered" evidence="6">
    <location>
        <begin position="63"/>
        <end position="82"/>
    </location>
</feature>
<dbReference type="InParanoid" id="A0A286UB78"/>
<dbReference type="Gene3D" id="3.50.50.60">
    <property type="entry name" value="FAD/NAD(P)-binding domain"/>
    <property type="match status" value="1"/>
</dbReference>
<feature type="region of interest" description="Disordered" evidence="6">
    <location>
        <begin position="363"/>
        <end position="391"/>
    </location>
</feature>
<feature type="compositionally biased region" description="Polar residues" evidence="6">
    <location>
        <begin position="708"/>
        <end position="724"/>
    </location>
</feature>
<dbReference type="PANTHER" id="PTHR13789:SF147">
    <property type="entry name" value="PUTATIVE (AFU_ORTHOLOGUE AFUA_2G01950)-RELATED"/>
    <property type="match status" value="1"/>
</dbReference>
<feature type="region of interest" description="Disordered" evidence="6">
    <location>
        <begin position="514"/>
        <end position="534"/>
    </location>
</feature>
<feature type="compositionally biased region" description="Basic and acidic residues" evidence="6">
    <location>
        <begin position="64"/>
        <end position="82"/>
    </location>
</feature>
<dbReference type="SUPFAM" id="SSF54373">
    <property type="entry name" value="FAD-linked reductases, C-terminal domain"/>
    <property type="match status" value="1"/>
</dbReference>
<feature type="compositionally biased region" description="Basic and acidic residues" evidence="6">
    <location>
        <begin position="94"/>
        <end position="103"/>
    </location>
</feature>
<dbReference type="Proteomes" id="UP000217199">
    <property type="component" value="Unassembled WGS sequence"/>
</dbReference>
<feature type="compositionally biased region" description="Low complexity" evidence="6">
    <location>
        <begin position="577"/>
        <end position="610"/>
    </location>
</feature>
<dbReference type="InterPro" id="IPR036188">
    <property type="entry name" value="FAD/NAD-bd_sf"/>
</dbReference>
<keyword evidence="9" id="KW-1185">Reference proteome</keyword>
<feature type="compositionally biased region" description="Basic and acidic residues" evidence="6">
    <location>
        <begin position="1356"/>
        <end position="1368"/>
    </location>
</feature>